<evidence type="ECO:0000313" key="3">
    <source>
        <dbReference type="Proteomes" id="UP001161390"/>
    </source>
</evidence>
<accession>A0ABQ5UXU8</accession>
<protein>
    <submittedName>
        <fullName evidence="2">Membrane protein</fullName>
    </submittedName>
</protein>
<evidence type="ECO:0000256" key="1">
    <source>
        <dbReference type="SAM" id="Phobius"/>
    </source>
</evidence>
<dbReference type="RefSeq" id="WP_284368949.1">
    <property type="nucleotide sequence ID" value="NZ_BSNJ01000001.1"/>
</dbReference>
<keyword evidence="1" id="KW-0472">Membrane</keyword>
<dbReference type="Proteomes" id="UP001161390">
    <property type="component" value="Unassembled WGS sequence"/>
</dbReference>
<keyword evidence="1" id="KW-1133">Transmembrane helix</keyword>
<feature type="transmembrane region" description="Helical" evidence="1">
    <location>
        <begin position="7"/>
        <end position="31"/>
    </location>
</feature>
<feature type="transmembrane region" description="Helical" evidence="1">
    <location>
        <begin position="82"/>
        <end position="97"/>
    </location>
</feature>
<proteinExistence type="predicted"/>
<comment type="caution">
    <text evidence="2">The sequence shown here is derived from an EMBL/GenBank/DDBJ whole genome shotgun (WGS) entry which is preliminary data.</text>
</comment>
<dbReference type="EMBL" id="BSNJ01000001">
    <property type="protein sequence ID" value="GLQ19190.1"/>
    <property type="molecule type" value="Genomic_DNA"/>
</dbReference>
<keyword evidence="1" id="KW-0812">Transmembrane</keyword>
<reference evidence="2" key="2">
    <citation type="submission" date="2023-01" db="EMBL/GenBank/DDBJ databases">
        <title>Draft genome sequence of Algimonas porphyrae strain NBRC 108216.</title>
        <authorList>
            <person name="Sun Q."/>
            <person name="Mori K."/>
        </authorList>
    </citation>
    <scope>NUCLEOTIDE SEQUENCE</scope>
    <source>
        <strain evidence="2">NBRC 108216</strain>
    </source>
</reference>
<dbReference type="InterPro" id="IPR018687">
    <property type="entry name" value="DUF2177_membr"/>
</dbReference>
<name>A0ABQ5UXU8_9PROT</name>
<feature type="transmembrane region" description="Helical" evidence="1">
    <location>
        <begin position="51"/>
        <end position="70"/>
    </location>
</feature>
<dbReference type="Pfam" id="PF09945">
    <property type="entry name" value="DUF2177"/>
    <property type="match status" value="1"/>
</dbReference>
<reference evidence="2" key="1">
    <citation type="journal article" date="2014" name="Int. J. Syst. Evol. Microbiol.">
        <title>Complete genome of a new Firmicutes species belonging to the dominant human colonic microbiota ('Ruminococcus bicirculans') reveals two chromosomes and a selective capacity to utilize plant glucans.</title>
        <authorList>
            <consortium name="NISC Comparative Sequencing Program"/>
            <person name="Wegmann U."/>
            <person name="Louis P."/>
            <person name="Goesmann A."/>
            <person name="Henrissat B."/>
            <person name="Duncan S.H."/>
            <person name="Flint H.J."/>
        </authorList>
    </citation>
    <scope>NUCLEOTIDE SEQUENCE</scope>
    <source>
        <strain evidence="2">NBRC 108216</strain>
    </source>
</reference>
<feature type="transmembrane region" description="Helical" evidence="1">
    <location>
        <begin position="117"/>
        <end position="135"/>
    </location>
</feature>
<sequence>MTDTIPLSTWIIAYVATLFVFLVVDLLWLGVFAKDFYAGQLGSLMAENVRWGAALLFYSLYIVGILIFASHHGLSGGSLMKTAIYGGLFGFFCYATYDMTNLATLQGWPIKMVFVDIVWGTVLTATCAVGGVWLTRMVTGS</sequence>
<evidence type="ECO:0000313" key="2">
    <source>
        <dbReference type="EMBL" id="GLQ19190.1"/>
    </source>
</evidence>
<gene>
    <name evidence="2" type="ORF">GCM10007854_01450</name>
</gene>
<keyword evidence="3" id="KW-1185">Reference proteome</keyword>
<organism evidence="2 3">
    <name type="scientific">Algimonas porphyrae</name>
    <dbReference type="NCBI Taxonomy" id="1128113"/>
    <lineage>
        <taxon>Bacteria</taxon>
        <taxon>Pseudomonadati</taxon>
        <taxon>Pseudomonadota</taxon>
        <taxon>Alphaproteobacteria</taxon>
        <taxon>Maricaulales</taxon>
        <taxon>Robiginitomaculaceae</taxon>
        <taxon>Algimonas</taxon>
    </lineage>
</organism>